<keyword evidence="5" id="KW-0460">Magnesium</keyword>
<dbReference type="SUPFAM" id="SSF48576">
    <property type="entry name" value="Terpenoid synthases"/>
    <property type="match status" value="1"/>
</dbReference>
<evidence type="ECO:0000256" key="6">
    <source>
        <dbReference type="RuleBase" id="RU004466"/>
    </source>
</evidence>
<dbReference type="Gene3D" id="1.10.600.10">
    <property type="entry name" value="Farnesyl Diphosphate Synthase"/>
    <property type="match status" value="1"/>
</dbReference>
<keyword evidence="8" id="KW-1185">Reference proteome</keyword>
<evidence type="ECO:0000256" key="4">
    <source>
        <dbReference type="ARBA" id="ARBA00022723"/>
    </source>
</evidence>
<comment type="cofactor">
    <cofactor evidence="1">
        <name>Mg(2+)</name>
        <dbReference type="ChEBI" id="CHEBI:18420"/>
    </cofactor>
</comment>
<evidence type="ECO:0000313" key="8">
    <source>
        <dbReference type="Proteomes" id="UP000694501"/>
    </source>
</evidence>
<dbReference type="GO" id="GO:0004659">
    <property type="term" value="F:prenyltransferase activity"/>
    <property type="evidence" value="ECO:0007669"/>
    <property type="project" value="InterPro"/>
</dbReference>
<evidence type="ECO:0000256" key="3">
    <source>
        <dbReference type="ARBA" id="ARBA00022679"/>
    </source>
</evidence>
<sequence>MSRRLASVEQLLLTTCRDVSDPRFADLTGHLAANGGKRLRPLLVLLGAEFADCERAGVERAAVAAELVHLASLYHDDVVDEAATRHGAATANRRWGNRMAVLGGTWLLARTAGLAAGLVPGALALNADTADRLVAGQLRELVGPLPGEPPVEYYFQVTAGKTAALLSMSLRMGALQAGAQPEAIAALVEYGEQIGIAFQIADDILDLAPSEAGTGKERGKDLLAGVHSLPVLLAREDSDPRGARLRALLEDGPAAHGVEWHGRVLDLFARSRAVERAVALMHERLERARKALAPLPPLPARGALDALCDFVAARAG</sequence>
<comment type="similarity">
    <text evidence="2 6">Belongs to the FPP/GGPP synthase family.</text>
</comment>
<dbReference type="GO" id="GO:0046872">
    <property type="term" value="F:metal ion binding"/>
    <property type="evidence" value="ECO:0007669"/>
    <property type="project" value="UniProtKB-KW"/>
</dbReference>
<dbReference type="GO" id="GO:0008299">
    <property type="term" value="P:isoprenoid biosynthetic process"/>
    <property type="evidence" value="ECO:0007669"/>
    <property type="project" value="InterPro"/>
</dbReference>
<proteinExistence type="inferred from homology"/>
<evidence type="ECO:0000313" key="7">
    <source>
        <dbReference type="EMBL" id="MBU7597323.1"/>
    </source>
</evidence>
<keyword evidence="3 6" id="KW-0808">Transferase</keyword>
<dbReference type="EMBL" id="JAELVF020000001">
    <property type="protein sequence ID" value="MBU7597323.1"/>
    <property type="molecule type" value="Genomic_DNA"/>
</dbReference>
<dbReference type="SFLD" id="SFLDS00005">
    <property type="entry name" value="Isoprenoid_Synthase_Type_I"/>
    <property type="match status" value="1"/>
</dbReference>
<dbReference type="AlphaFoldDB" id="A0A949JC33"/>
<protein>
    <submittedName>
        <fullName evidence="7">Polyprenyl synthetase family protein</fullName>
    </submittedName>
</protein>
<dbReference type="Proteomes" id="UP000694501">
    <property type="component" value="Unassembled WGS sequence"/>
</dbReference>
<gene>
    <name evidence="7" type="ORF">JGS22_006650</name>
</gene>
<keyword evidence="4" id="KW-0479">Metal-binding</keyword>
<evidence type="ECO:0000256" key="2">
    <source>
        <dbReference type="ARBA" id="ARBA00006706"/>
    </source>
</evidence>
<evidence type="ECO:0000256" key="5">
    <source>
        <dbReference type="ARBA" id="ARBA00022842"/>
    </source>
</evidence>
<reference evidence="7" key="1">
    <citation type="submission" date="2021-06" db="EMBL/GenBank/DDBJ databases">
        <title>Sequencing of actinobacteria type strains.</title>
        <authorList>
            <person name="Nguyen G.-S."/>
            <person name="Wentzel A."/>
        </authorList>
    </citation>
    <scope>NUCLEOTIDE SEQUENCE</scope>
    <source>
        <strain evidence="7">P38-E01</strain>
    </source>
</reference>
<dbReference type="InterPro" id="IPR008949">
    <property type="entry name" value="Isoprenoid_synthase_dom_sf"/>
</dbReference>
<dbReference type="Pfam" id="PF00348">
    <property type="entry name" value="polyprenyl_synt"/>
    <property type="match status" value="1"/>
</dbReference>
<dbReference type="InterPro" id="IPR000092">
    <property type="entry name" value="Polyprenyl_synt"/>
</dbReference>
<dbReference type="InterPro" id="IPR033749">
    <property type="entry name" value="Polyprenyl_synt_CS"/>
</dbReference>
<comment type="caution">
    <text evidence="7">The sequence shown here is derived from an EMBL/GenBank/DDBJ whole genome shotgun (WGS) entry which is preliminary data.</text>
</comment>
<dbReference type="PANTHER" id="PTHR12001:SF69">
    <property type="entry name" value="ALL TRANS-POLYPRENYL-DIPHOSPHATE SYNTHASE PDSS1"/>
    <property type="match status" value="1"/>
</dbReference>
<accession>A0A949JC33</accession>
<dbReference type="CDD" id="cd00685">
    <property type="entry name" value="Trans_IPPS_HT"/>
    <property type="match status" value="1"/>
</dbReference>
<dbReference type="PROSITE" id="PS00444">
    <property type="entry name" value="POLYPRENYL_SYNTHASE_2"/>
    <property type="match status" value="1"/>
</dbReference>
<dbReference type="PANTHER" id="PTHR12001">
    <property type="entry name" value="GERANYLGERANYL PYROPHOSPHATE SYNTHASE"/>
    <property type="match status" value="1"/>
</dbReference>
<evidence type="ECO:0000256" key="1">
    <source>
        <dbReference type="ARBA" id="ARBA00001946"/>
    </source>
</evidence>
<name>A0A949JC33_9ACTN</name>
<organism evidence="7 8">
    <name type="scientific">Streptomyces tardus</name>
    <dbReference type="NCBI Taxonomy" id="2780544"/>
    <lineage>
        <taxon>Bacteria</taxon>
        <taxon>Bacillati</taxon>
        <taxon>Actinomycetota</taxon>
        <taxon>Actinomycetes</taxon>
        <taxon>Kitasatosporales</taxon>
        <taxon>Streptomycetaceae</taxon>
        <taxon>Streptomyces</taxon>
    </lineage>
</organism>